<protein>
    <submittedName>
        <fullName evidence="1">Uncharacterized protein</fullName>
    </submittedName>
</protein>
<sequence>MLKCVSTSHGIPKMGHMSELVQVIANSGQFALQATDLGTNVAA</sequence>
<reference evidence="2" key="1">
    <citation type="journal article" date="2019" name="Int. J. Syst. Evol. Microbiol.">
        <title>The Global Catalogue of Microorganisms (GCM) 10K type strain sequencing project: providing services to taxonomists for standard genome sequencing and annotation.</title>
        <authorList>
            <consortium name="The Broad Institute Genomics Platform"/>
            <consortium name="The Broad Institute Genome Sequencing Center for Infectious Disease"/>
            <person name="Wu L."/>
            <person name="Ma J."/>
        </authorList>
    </citation>
    <scope>NUCLEOTIDE SEQUENCE [LARGE SCALE GENOMIC DNA]</scope>
    <source>
        <strain evidence="2">NBRC 12467</strain>
    </source>
</reference>
<organism evidence="1 2">
    <name type="scientific">Gluconobacter sphaericus NBRC 12467</name>
    <dbReference type="NCBI Taxonomy" id="1307951"/>
    <lineage>
        <taxon>Bacteria</taxon>
        <taxon>Pseudomonadati</taxon>
        <taxon>Pseudomonadota</taxon>
        <taxon>Alphaproteobacteria</taxon>
        <taxon>Acetobacterales</taxon>
        <taxon>Acetobacteraceae</taxon>
        <taxon>Gluconobacter</taxon>
    </lineage>
</organism>
<evidence type="ECO:0000313" key="2">
    <source>
        <dbReference type="Proteomes" id="UP001156708"/>
    </source>
</evidence>
<dbReference type="AlphaFoldDB" id="A0AA37WAQ3"/>
<keyword evidence="2" id="KW-1185">Reference proteome</keyword>
<proteinExistence type="predicted"/>
<name>A0AA37WAQ3_9PROT</name>
<gene>
    <name evidence="1" type="ORF">GCM10007872_08260</name>
</gene>
<evidence type="ECO:0000313" key="1">
    <source>
        <dbReference type="EMBL" id="GLQ83918.1"/>
    </source>
</evidence>
<accession>A0AA37WAQ3</accession>
<dbReference type="Proteomes" id="UP001156708">
    <property type="component" value="Unassembled WGS sequence"/>
</dbReference>
<comment type="caution">
    <text evidence="1">The sequence shown here is derived from an EMBL/GenBank/DDBJ whole genome shotgun (WGS) entry which is preliminary data.</text>
</comment>
<dbReference type="EMBL" id="BSNZ01000004">
    <property type="protein sequence ID" value="GLQ83918.1"/>
    <property type="molecule type" value="Genomic_DNA"/>
</dbReference>